<evidence type="ECO:0000256" key="2">
    <source>
        <dbReference type="ARBA" id="ARBA00011233"/>
    </source>
</evidence>
<keyword evidence="3" id="KW-0813">Transport</keyword>
<dbReference type="EMBL" id="JJOA01000015">
    <property type="protein sequence ID" value="KEA57968.1"/>
    <property type="molecule type" value="Genomic_DNA"/>
</dbReference>
<dbReference type="GO" id="GO:0034220">
    <property type="term" value="P:monoatomic ion transmembrane transport"/>
    <property type="evidence" value="ECO:0007669"/>
    <property type="project" value="InterPro"/>
</dbReference>
<evidence type="ECO:0000256" key="4">
    <source>
        <dbReference type="ARBA" id="ARBA00022452"/>
    </source>
</evidence>
<protein>
    <submittedName>
        <fullName evidence="13">Porin</fullName>
    </submittedName>
</protein>
<reference evidence="13" key="1">
    <citation type="submission" date="2014-04" db="EMBL/GenBank/DDBJ databases">
        <title>In planta biocontrol of soil-borne Fusarium wilt of banana through a plant endophytic bacterium, Burkholderia cenocepacia 869T2.</title>
        <authorList>
            <person name="Ho Y.-N."/>
            <person name="Chiang H.-M."/>
            <person name="Chao C.-P."/>
            <person name="Su C.-C."/>
            <person name="Hsu H.-F."/>
            <person name="Guo C.-T."/>
            <person name="Hsieh J.-L."/>
            <person name="Huang C.-C."/>
        </authorList>
    </citation>
    <scope>NUCLEOTIDE SEQUENCE [LARGE SCALE GENOMIC DNA]</scope>
    <source>
        <strain evidence="13">869T2</strain>
    </source>
</reference>
<evidence type="ECO:0000256" key="9">
    <source>
        <dbReference type="ARBA" id="ARBA00023136"/>
    </source>
</evidence>
<evidence type="ECO:0000256" key="7">
    <source>
        <dbReference type="ARBA" id="ARBA00023065"/>
    </source>
</evidence>
<dbReference type="AlphaFoldDB" id="A0A071MB48"/>
<evidence type="ECO:0000256" key="5">
    <source>
        <dbReference type="ARBA" id="ARBA00022692"/>
    </source>
</evidence>
<dbReference type="Pfam" id="PF13609">
    <property type="entry name" value="Porin_4"/>
    <property type="match status" value="1"/>
</dbReference>
<evidence type="ECO:0000256" key="1">
    <source>
        <dbReference type="ARBA" id="ARBA00004571"/>
    </source>
</evidence>
<organism evidence="13">
    <name type="scientific">Burkholderia cenocepacia</name>
    <dbReference type="NCBI Taxonomy" id="95486"/>
    <lineage>
        <taxon>Bacteria</taxon>
        <taxon>Pseudomonadati</taxon>
        <taxon>Pseudomonadota</taxon>
        <taxon>Betaproteobacteria</taxon>
        <taxon>Burkholderiales</taxon>
        <taxon>Burkholderiaceae</taxon>
        <taxon>Burkholderia</taxon>
        <taxon>Burkholderia cepacia complex</taxon>
    </lineage>
</organism>
<comment type="subcellular location">
    <subcellularLocation>
        <location evidence="1">Cell outer membrane</location>
        <topology evidence="1">Multi-pass membrane protein</topology>
    </subcellularLocation>
</comment>
<dbReference type="PRINTS" id="PR00184">
    <property type="entry name" value="NEISSPPORIN"/>
</dbReference>
<keyword evidence="5" id="KW-0812">Transmembrane</keyword>
<gene>
    <name evidence="13" type="ORF">DT99_19380</name>
</gene>
<comment type="subunit">
    <text evidence="2">Homotrimer.</text>
</comment>
<dbReference type="InterPro" id="IPR001702">
    <property type="entry name" value="Porin_Gram-ve"/>
</dbReference>
<evidence type="ECO:0000256" key="10">
    <source>
        <dbReference type="ARBA" id="ARBA00023237"/>
    </source>
</evidence>
<dbReference type="GO" id="GO:0015288">
    <property type="term" value="F:porin activity"/>
    <property type="evidence" value="ECO:0007669"/>
    <property type="project" value="UniProtKB-KW"/>
</dbReference>
<dbReference type="GO" id="GO:0009279">
    <property type="term" value="C:cell outer membrane"/>
    <property type="evidence" value="ECO:0007669"/>
    <property type="project" value="UniProtKB-SubCell"/>
</dbReference>
<evidence type="ECO:0000256" key="6">
    <source>
        <dbReference type="ARBA" id="ARBA00022729"/>
    </source>
</evidence>
<keyword evidence="4" id="KW-1134">Transmembrane beta strand</keyword>
<comment type="caution">
    <text evidence="13">The sequence shown here is derived from an EMBL/GenBank/DDBJ whole genome shotgun (WGS) entry which is preliminary data.</text>
</comment>
<dbReference type="CDD" id="cd00342">
    <property type="entry name" value="gram_neg_porins"/>
    <property type="match status" value="1"/>
</dbReference>
<dbReference type="PANTHER" id="PTHR34501:SF9">
    <property type="entry name" value="MAJOR OUTER MEMBRANE PROTEIN P.IA"/>
    <property type="match status" value="1"/>
</dbReference>
<dbReference type="Gene3D" id="2.40.160.10">
    <property type="entry name" value="Porin"/>
    <property type="match status" value="1"/>
</dbReference>
<dbReference type="GO" id="GO:0046930">
    <property type="term" value="C:pore complex"/>
    <property type="evidence" value="ECO:0007669"/>
    <property type="project" value="UniProtKB-KW"/>
</dbReference>
<accession>A0A071MB48</accession>
<proteinExistence type="predicted"/>
<keyword evidence="6 11" id="KW-0732">Signal</keyword>
<dbReference type="SUPFAM" id="SSF56935">
    <property type="entry name" value="Porins"/>
    <property type="match status" value="1"/>
</dbReference>
<dbReference type="InterPro" id="IPR033900">
    <property type="entry name" value="Gram_neg_porin_domain"/>
</dbReference>
<keyword evidence="9" id="KW-0472">Membrane</keyword>
<evidence type="ECO:0000259" key="12">
    <source>
        <dbReference type="Pfam" id="PF13609"/>
    </source>
</evidence>
<feature type="domain" description="Porin" evidence="12">
    <location>
        <begin position="11"/>
        <end position="366"/>
    </location>
</feature>
<evidence type="ECO:0000256" key="3">
    <source>
        <dbReference type="ARBA" id="ARBA00022448"/>
    </source>
</evidence>
<sequence>MKKRLLAGAGVALIAGAAHAQSSVTLYGIIDEGLTYTSNLAVAGPNGAVSGKPAWRMLGGVQQASRWGLRGVEDLGGGLAAVFTLENGFDPSTGKLGQGGLIFGKKAFVGLSGPFGTVTLGRQYDTNVDFLGPLEAAALFGGYMVAHPGDLDNVNNANSTNNAIKFTSRDYGGFRFAAMYGVGGIAGAATRNQVWSMTAGYARGPLVVAAGYLNARNPNVSFFGTTGSPAPVVGGVPGNNMLSPVYAGYASARTLQVAAAGGTYAIGAVTLGAMYTNTSFRRLGDLSSGPNPGGVSGNAVFNNVEASVRYQFTPYLFGGVAYDYTRGGGVNGRDGATYHQVAAGLDYFLSKRTDVYLTAVYQRASGTDSTGRAAVAAINGPGASANDRQFEARIGIRHKF</sequence>
<name>A0A071MB48_9BURK</name>
<feature type="chain" id="PRO_5001677672" evidence="11">
    <location>
        <begin position="21"/>
        <end position="400"/>
    </location>
</feature>
<dbReference type="PANTHER" id="PTHR34501">
    <property type="entry name" value="PROTEIN YDDL-RELATED"/>
    <property type="match status" value="1"/>
</dbReference>
<keyword evidence="10" id="KW-0998">Cell outer membrane</keyword>
<evidence type="ECO:0000313" key="13">
    <source>
        <dbReference type="EMBL" id="KEA57968.1"/>
    </source>
</evidence>
<evidence type="ECO:0000256" key="11">
    <source>
        <dbReference type="SAM" id="SignalP"/>
    </source>
</evidence>
<feature type="signal peptide" evidence="11">
    <location>
        <begin position="1"/>
        <end position="20"/>
    </location>
</feature>
<dbReference type="OrthoDB" id="8982743at2"/>
<keyword evidence="7" id="KW-0406">Ion transport</keyword>
<dbReference type="PRINTS" id="PR00182">
    <property type="entry name" value="ECOLNEIPORIN"/>
</dbReference>
<keyword evidence="8" id="KW-0626">Porin</keyword>
<dbReference type="InterPro" id="IPR002299">
    <property type="entry name" value="Porin_Neis"/>
</dbReference>
<evidence type="ECO:0000256" key="8">
    <source>
        <dbReference type="ARBA" id="ARBA00023114"/>
    </source>
</evidence>
<dbReference type="InterPro" id="IPR023614">
    <property type="entry name" value="Porin_dom_sf"/>
</dbReference>
<dbReference type="InterPro" id="IPR050298">
    <property type="entry name" value="Gram-neg_bact_OMP"/>
</dbReference>